<dbReference type="EMBL" id="JAVDDT010000006">
    <property type="protein sequence ID" value="MDQ2070283.1"/>
    <property type="molecule type" value="Genomic_DNA"/>
</dbReference>
<feature type="coiled-coil region" evidence="1">
    <location>
        <begin position="30"/>
        <end position="57"/>
    </location>
</feature>
<sequence length="412" mass="46752">MRKDRFIPVMMLPMLLLPFSSTVLADDSEGSEEEEKIRSLEERLEKLEAQNRGFSVGGAAWLNYEYSSYNDQQKERLGDFRFDLFRVEARGESGPWEISAQYRWYEYMDVIHHAWVGYTLENGAQVQTGISQVPFGLQPYASHSYWFGIPYYLGFEDDYQAGIKYVGGGDQWDVQAAWYPNPALANPSANDRYAWNIVTNTALDAPAGFETQANRQNDQLNLRLAREVGSDGALPTEVGLSTQYGRLYNEITERHGDHWAAALHSRTRFGESEQWGLELQWIRYQYNPENPDGVSDEAVLYGAFRFDSLAASSGNIHVINVTRDFEVNWGPISFLNCYTNYSVLKKDPTGFADSSLHTTGCGVTAGPTYTFIDLIRGRNHNFMGVDPVTAFAQGDPNASWENRFNINIGIYW</sequence>
<organism evidence="3 4">
    <name type="scientific">Natronospira bacteriovora</name>
    <dbReference type="NCBI Taxonomy" id="3069753"/>
    <lineage>
        <taxon>Bacteria</taxon>
        <taxon>Pseudomonadati</taxon>
        <taxon>Pseudomonadota</taxon>
        <taxon>Gammaproteobacteria</taxon>
        <taxon>Natronospirales</taxon>
        <taxon>Natronospiraceae</taxon>
        <taxon>Natronospira</taxon>
    </lineage>
</organism>
<dbReference type="RefSeq" id="WP_306728776.1">
    <property type="nucleotide sequence ID" value="NZ_JAVDDT010000006.1"/>
</dbReference>
<dbReference type="Proteomes" id="UP001239019">
    <property type="component" value="Unassembled WGS sequence"/>
</dbReference>
<reference evidence="3 4" key="1">
    <citation type="submission" date="2023-08" db="EMBL/GenBank/DDBJ databases">
        <title>Whole-genome sequencing of halo(alkali)philic microorganisms from hypersaline lakes.</title>
        <authorList>
            <person name="Sorokin D.Y."/>
            <person name="Abbas B."/>
            <person name="Merkel A.Y."/>
        </authorList>
    </citation>
    <scope>NUCLEOTIDE SEQUENCE [LARGE SCALE GENOMIC DNA]</scope>
    <source>
        <strain evidence="3 4">AB-CW4</strain>
    </source>
</reference>
<gene>
    <name evidence="3" type="ORF">RBH19_10365</name>
</gene>
<evidence type="ECO:0000256" key="2">
    <source>
        <dbReference type="SAM" id="SignalP"/>
    </source>
</evidence>
<name>A0ABU0W8P5_9GAMM</name>
<feature type="signal peptide" evidence="2">
    <location>
        <begin position="1"/>
        <end position="25"/>
    </location>
</feature>
<protein>
    <submittedName>
        <fullName evidence="3">Porin</fullName>
    </submittedName>
</protein>
<keyword evidence="2" id="KW-0732">Signal</keyword>
<proteinExistence type="predicted"/>
<evidence type="ECO:0000313" key="4">
    <source>
        <dbReference type="Proteomes" id="UP001239019"/>
    </source>
</evidence>
<keyword evidence="1" id="KW-0175">Coiled coil</keyword>
<keyword evidence="4" id="KW-1185">Reference proteome</keyword>
<comment type="caution">
    <text evidence="3">The sequence shown here is derived from an EMBL/GenBank/DDBJ whole genome shotgun (WGS) entry which is preliminary data.</text>
</comment>
<feature type="chain" id="PRO_5046514471" evidence="2">
    <location>
        <begin position="26"/>
        <end position="412"/>
    </location>
</feature>
<accession>A0ABU0W8P5</accession>
<evidence type="ECO:0000256" key="1">
    <source>
        <dbReference type="SAM" id="Coils"/>
    </source>
</evidence>
<evidence type="ECO:0000313" key="3">
    <source>
        <dbReference type="EMBL" id="MDQ2070283.1"/>
    </source>
</evidence>